<dbReference type="GO" id="GO:0005886">
    <property type="term" value="C:plasma membrane"/>
    <property type="evidence" value="ECO:0007669"/>
    <property type="project" value="TreeGrafter"/>
</dbReference>
<dbReference type="InterPro" id="IPR036179">
    <property type="entry name" value="Ig-like_dom_sf"/>
</dbReference>
<reference evidence="7 8" key="1">
    <citation type="journal article" date="2020" name="G3 (Bethesda)">
        <title>Draft Genome of the Common Snapping Turtle, Chelydra serpentina, a Model for Phenotypic Plasticity in Reptiles.</title>
        <authorList>
            <person name="Das D."/>
            <person name="Singh S.K."/>
            <person name="Bierstedt J."/>
            <person name="Erickson A."/>
            <person name="Galli G.L.J."/>
            <person name="Crossley D.A. 2nd"/>
            <person name="Rhen T."/>
        </authorList>
    </citation>
    <scope>NUCLEOTIDE SEQUENCE [LARGE SCALE GENOMIC DNA]</scope>
    <source>
        <strain evidence="7">KW</strain>
    </source>
</reference>
<evidence type="ECO:0000256" key="2">
    <source>
        <dbReference type="ARBA" id="ARBA00022692"/>
    </source>
</evidence>
<keyword evidence="5" id="KW-1133">Transmembrane helix</keyword>
<evidence type="ECO:0000256" key="5">
    <source>
        <dbReference type="SAM" id="Phobius"/>
    </source>
</evidence>
<evidence type="ECO:0000313" key="8">
    <source>
        <dbReference type="Proteomes" id="UP000765507"/>
    </source>
</evidence>
<organism evidence="7 8">
    <name type="scientific">Chelydra serpentina</name>
    <name type="common">Snapping turtle</name>
    <name type="synonym">Testudo serpentina</name>
    <dbReference type="NCBI Taxonomy" id="8475"/>
    <lineage>
        <taxon>Eukaryota</taxon>
        <taxon>Metazoa</taxon>
        <taxon>Chordata</taxon>
        <taxon>Craniata</taxon>
        <taxon>Vertebrata</taxon>
        <taxon>Euteleostomi</taxon>
        <taxon>Archelosauria</taxon>
        <taxon>Testudinata</taxon>
        <taxon>Testudines</taxon>
        <taxon>Cryptodira</taxon>
        <taxon>Durocryptodira</taxon>
        <taxon>Americhelydia</taxon>
        <taxon>Chelydroidea</taxon>
        <taxon>Chelydridae</taxon>
        <taxon>Chelydra</taxon>
    </lineage>
</organism>
<dbReference type="SUPFAM" id="SSF48726">
    <property type="entry name" value="Immunoglobulin"/>
    <property type="match status" value="1"/>
</dbReference>
<comment type="subcellular location">
    <subcellularLocation>
        <location evidence="1">Membrane</location>
    </subcellularLocation>
</comment>
<evidence type="ECO:0000259" key="6">
    <source>
        <dbReference type="PROSITE" id="PS50835"/>
    </source>
</evidence>
<dbReference type="PROSITE" id="PS50835">
    <property type="entry name" value="IG_LIKE"/>
    <property type="match status" value="1"/>
</dbReference>
<dbReference type="AlphaFoldDB" id="A0A8T1ST26"/>
<protein>
    <submittedName>
        <fullName evidence="7">CMRF35-like molecule 2</fullName>
    </submittedName>
</protein>
<dbReference type="InterPro" id="IPR003599">
    <property type="entry name" value="Ig_sub"/>
</dbReference>
<dbReference type="Proteomes" id="UP000765507">
    <property type="component" value="Unassembled WGS sequence"/>
</dbReference>
<gene>
    <name evidence="7" type="ORF">G0U57_001302</name>
</gene>
<feature type="non-terminal residue" evidence="7">
    <location>
        <position position="1"/>
    </location>
</feature>
<sequence length="258" mass="28159">SLQASSSTGLKEEGSQRSWRNLIFPGSESCAEETRAMRIVPVLVWILFPGCWAVMGPGTAHGRLGGSVSVRCRYGAGYAAYPKFWCRRKVVLCFNHLIFETTGSEAEERWGRVSIRDNHTQRVFTVTVGNLTLADAGIYLCGVARIGLPNPRDSVEVIVSPAAAPSPSIPTEKAPPPTDQPAAPAFTRISTGSHVSSSSRNSSLDSNDIQAQSQPNILYPLFLIIPIFLCIVCTGIWVSVQYRRNSREMVPNRHGESL</sequence>
<dbReference type="InterPro" id="IPR050671">
    <property type="entry name" value="CD300_family_receptors"/>
</dbReference>
<dbReference type="EMBL" id="JAHGAV010000117">
    <property type="protein sequence ID" value="KAG6931654.1"/>
    <property type="molecule type" value="Genomic_DNA"/>
</dbReference>
<keyword evidence="8" id="KW-1185">Reference proteome</keyword>
<evidence type="ECO:0000256" key="3">
    <source>
        <dbReference type="ARBA" id="ARBA00023136"/>
    </source>
</evidence>
<accession>A0A8T1ST26</accession>
<keyword evidence="3 5" id="KW-0472">Membrane</keyword>
<dbReference type="SMART" id="SM00409">
    <property type="entry name" value="IG"/>
    <property type="match status" value="1"/>
</dbReference>
<dbReference type="InterPro" id="IPR007110">
    <property type="entry name" value="Ig-like_dom"/>
</dbReference>
<dbReference type="InterPro" id="IPR013783">
    <property type="entry name" value="Ig-like_fold"/>
</dbReference>
<proteinExistence type="predicted"/>
<dbReference type="Pfam" id="PF07686">
    <property type="entry name" value="V-set"/>
    <property type="match status" value="1"/>
</dbReference>
<evidence type="ECO:0000256" key="1">
    <source>
        <dbReference type="ARBA" id="ARBA00004370"/>
    </source>
</evidence>
<dbReference type="CDD" id="cd05716">
    <property type="entry name" value="IgV_pIgR_like"/>
    <property type="match status" value="1"/>
</dbReference>
<feature type="region of interest" description="Disordered" evidence="4">
    <location>
        <begin position="163"/>
        <end position="185"/>
    </location>
</feature>
<dbReference type="Gene3D" id="2.60.40.10">
    <property type="entry name" value="Immunoglobulins"/>
    <property type="match status" value="1"/>
</dbReference>
<dbReference type="PANTHER" id="PTHR11860:SF87">
    <property type="entry name" value="CMRF35-LIKE MOLECULE 8"/>
    <property type="match status" value="1"/>
</dbReference>
<evidence type="ECO:0000256" key="4">
    <source>
        <dbReference type="SAM" id="MobiDB-lite"/>
    </source>
</evidence>
<keyword evidence="2 5" id="KW-0812">Transmembrane</keyword>
<dbReference type="PANTHER" id="PTHR11860">
    <property type="entry name" value="POLYMERIC-IMMUNOGLOBULIN RECEPTOR"/>
    <property type="match status" value="1"/>
</dbReference>
<feature type="domain" description="Ig-like" evidence="6">
    <location>
        <begin position="41"/>
        <end position="160"/>
    </location>
</feature>
<dbReference type="OrthoDB" id="8920197at2759"/>
<comment type="caution">
    <text evidence="7">The sequence shown here is derived from an EMBL/GenBank/DDBJ whole genome shotgun (WGS) entry which is preliminary data.</text>
</comment>
<feature type="transmembrane region" description="Helical" evidence="5">
    <location>
        <begin position="217"/>
        <end position="240"/>
    </location>
</feature>
<evidence type="ECO:0000313" key="7">
    <source>
        <dbReference type="EMBL" id="KAG6931654.1"/>
    </source>
</evidence>
<dbReference type="GO" id="GO:0004888">
    <property type="term" value="F:transmembrane signaling receptor activity"/>
    <property type="evidence" value="ECO:0007669"/>
    <property type="project" value="TreeGrafter"/>
</dbReference>
<name>A0A8T1ST26_CHESE</name>
<dbReference type="InterPro" id="IPR013106">
    <property type="entry name" value="Ig_V-set"/>
</dbReference>